<organism evidence="3 4">
    <name type="scientific">Clostridium tanneri</name>
    <dbReference type="NCBI Taxonomy" id="3037988"/>
    <lineage>
        <taxon>Bacteria</taxon>
        <taxon>Bacillati</taxon>
        <taxon>Bacillota</taxon>
        <taxon>Clostridia</taxon>
        <taxon>Eubacteriales</taxon>
        <taxon>Clostridiaceae</taxon>
        <taxon>Clostridium</taxon>
    </lineage>
</organism>
<feature type="domain" description="UVR" evidence="1">
    <location>
        <begin position="199"/>
        <end position="234"/>
    </location>
</feature>
<dbReference type="PROSITE" id="PS50164">
    <property type="entry name" value="GIY_YIG"/>
    <property type="match status" value="1"/>
</dbReference>
<comment type="caution">
    <text evidence="3">The sequence shown here is derived from an EMBL/GenBank/DDBJ whole genome shotgun (WGS) entry which is preliminary data.</text>
</comment>
<dbReference type="InterPro" id="IPR001943">
    <property type="entry name" value="UVR_dom"/>
</dbReference>
<dbReference type="InterPro" id="IPR000305">
    <property type="entry name" value="GIY-YIG_endonuc"/>
</dbReference>
<dbReference type="InterPro" id="IPR035901">
    <property type="entry name" value="GIY-YIG_endonuc_sf"/>
</dbReference>
<name>A0ABU4JQP2_9CLOT</name>
<dbReference type="PANTHER" id="PTHR30562">
    <property type="entry name" value="UVRC/OXIDOREDUCTASE"/>
    <property type="match status" value="1"/>
</dbReference>
<dbReference type="SUPFAM" id="SSF46600">
    <property type="entry name" value="C-terminal UvrC-binding domain of UvrB"/>
    <property type="match status" value="1"/>
</dbReference>
<sequence length="362" mass="41569">MNLKEKVKSLPSSPGVYLMKDSLNSVIYVGKSKNLKNRVGSYFQSSNSRSPKTAKLVKNLKDFEYILTDTEFEAFMLECKLIKEIKPIYNRLMKSPKAYSYIKIKVNDRYPDIQISNEADKSDGNLYFGPYTNKSTVERGLLAIKEHYKILCSNNWRKASSCLNYSLGLCIGMCLDTAPKNQYTDILDKIIKLLSGTDKSIIMDIESKMISASEKFDFENAAKYRDYSSAVSYLINKAKIVKFTEGNKNIALLEHLSDDILKLFLIRGNKVLFTEKYELENFDLTELKTIFKTNILYYFNNETLKNSIDIGKDEIDEVEIIYAYLKNKSNGCKYTVVSDKWLTCPNNTSLDRIIDKLLLNAK</sequence>
<dbReference type="PROSITE" id="PS50151">
    <property type="entry name" value="UVR"/>
    <property type="match status" value="1"/>
</dbReference>
<keyword evidence="4" id="KW-1185">Reference proteome</keyword>
<dbReference type="EMBL" id="JARUJP010000004">
    <property type="protein sequence ID" value="MDW8800465.1"/>
    <property type="molecule type" value="Genomic_DNA"/>
</dbReference>
<dbReference type="Gene3D" id="3.40.1440.10">
    <property type="entry name" value="GIY-YIG endonuclease"/>
    <property type="match status" value="1"/>
</dbReference>
<dbReference type="CDD" id="cd10434">
    <property type="entry name" value="GIY-YIG_UvrC_Cho"/>
    <property type="match status" value="1"/>
</dbReference>
<evidence type="ECO:0000259" key="2">
    <source>
        <dbReference type="PROSITE" id="PS50164"/>
    </source>
</evidence>
<evidence type="ECO:0000259" key="1">
    <source>
        <dbReference type="PROSITE" id="PS50151"/>
    </source>
</evidence>
<gene>
    <name evidence="3" type="ORF">P8V03_04770</name>
</gene>
<dbReference type="InterPro" id="IPR047296">
    <property type="entry name" value="GIY-YIG_UvrC_Cho"/>
</dbReference>
<dbReference type="SUPFAM" id="SSF82771">
    <property type="entry name" value="GIY-YIG endonuclease"/>
    <property type="match status" value="1"/>
</dbReference>
<dbReference type="Pfam" id="PF01541">
    <property type="entry name" value="GIY-YIG"/>
    <property type="match status" value="1"/>
</dbReference>
<dbReference type="InterPro" id="IPR036876">
    <property type="entry name" value="UVR_dom_sf"/>
</dbReference>
<dbReference type="InterPro" id="IPR050066">
    <property type="entry name" value="UvrABC_protein_C"/>
</dbReference>
<protein>
    <submittedName>
        <fullName evidence="3">GIY-YIG nuclease family protein</fullName>
    </submittedName>
</protein>
<proteinExistence type="predicted"/>
<dbReference type="RefSeq" id="WP_318796974.1">
    <property type="nucleotide sequence ID" value="NZ_JARUJP010000004.1"/>
</dbReference>
<evidence type="ECO:0000313" key="3">
    <source>
        <dbReference type="EMBL" id="MDW8800465.1"/>
    </source>
</evidence>
<feature type="domain" description="GIY-YIG" evidence="2">
    <location>
        <begin position="12"/>
        <end position="91"/>
    </location>
</feature>
<dbReference type="PANTHER" id="PTHR30562:SF1">
    <property type="entry name" value="UVRABC SYSTEM PROTEIN C"/>
    <property type="match status" value="1"/>
</dbReference>
<evidence type="ECO:0000313" key="4">
    <source>
        <dbReference type="Proteomes" id="UP001281656"/>
    </source>
</evidence>
<reference evidence="3 4" key="1">
    <citation type="submission" date="2023-04" db="EMBL/GenBank/DDBJ databases">
        <title>Clostridium tannerae sp. nov., isolated from the fecal material of an alpaca.</title>
        <authorList>
            <person name="Miller S."/>
            <person name="Hendry M."/>
            <person name="King J."/>
            <person name="Sankaranarayanan K."/>
            <person name="Lawson P.A."/>
        </authorList>
    </citation>
    <scope>NUCLEOTIDE SEQUENCE [LARGE SCALE GENOMIC DNA]</scope>
    <source>
        <strain evidence="3 4">A1-XYC3</strain>
    </source>
</reference>
<accession>A0ABU4JQP2</accession>
<dbReference type="Pfam" id="PF02151">
    <property type="entry name" value="UVR"/>
    <property type="match status" value="1"/>
</dbReference>
<dbReference type="SMART" id="SM00465">
    <property type="entry name" value="GIYc"/>
    <property type="match status" value="1"/>
</dbReference>
<dbReference type="Proteomes" id="UP001281656">
    <property type="component" value="Unassembled WGS sequence"/>
</dbReference>